<dbReference type="AlphaFoldDB" id="A0A078K152"/>
<dbReference type="PaxDb" id="3708-A0A078K152"/>
<organism evidence="3">
    <name type="scientific">Brassica napus</name>
    <name type="common">Rape</name>
    <dbReference type="NCBI Taxonomy" id="3708"/>
    <lineage>
        <taxon>Eukaryota</taxon>
        <taxon>Viridiplantae</taxon>
        <taxon>Streptophyta</taxon>
        <taxon>Embryophyta</taxon>
        <taxon>Tracheophyta</taxon>
        <taxon>Spermatophyta</taxon>
        <taxon>Magnoliopsida</taxon>
        <taxon>eudicotyledons</taxon>
        <taxon>Gunneridae</taxon>
        <taxon>Pentapetalae</taxon>
        <taxon>rosids</taxon>
        <taxon>malvids</taxon>
        <taxon>Brassicales</taxon>
        <taxon>Brassicaceae</taxon>
        <taxon>Brassiceae</taxon>
        <taxon>Brassica</taxon>
    </lineage>
</organism>
<evidence type="ECO:0000313" key="3">
    <source>
        <dbReference type="EMBL" id="CDY71511.1"/>
    </source>
</evidence>
<dbReference type="EMBL" id="HG994367">
    <property type="protein sequence ID" value="CAF1710372.1"/>
    <property type="molecule type" value="Genomic_DNA"/>
</dbReference>
<feature type="non-terminal residue" evidence="3">
    <location>
        <position position="54"/>
    </location>
</feature>
<evidence type="ECO:0000256" key="1">
    <source>
        <dbReference type="SAM" id="MobiDB-lite"/>
    </source>
</evidence>
<accession>A0A078K152</accession>
<feature type="compositionally biased region" description="Acidic residues" evidence="1">
    <location>
        <begin position="12"/>
        <end position="25"/>
    </location>
</feature>
<dbReference type="Proteomes" id="UP001295469">
    <property type="component" value="Chromosome C03"/>
</dbReference>
<dbReference type="OMA" id="IARNIWD"/>
<feature type="compositionally biased region" description="Basic and acidic residues" evidence="1">
    <location>
        <begin position="1"/>
        <end position="11"/>
    </location>
</feature>
<proteinExistence type="predicted"/>
<feature type="region of interest" description="Disordered" evidence="1">
    <location>
        <begin position="1"/>
        <end position="54"/>
    </location>
</feature>
<reference evidence="2" key="3">
    <citation type="submission" date="2021-01" db="EMBL/GenBank/DDBJ databases">
        <authorList>
            <consortium name="Genoscope - CEA"/>
            <person name="William W."/>
        </authorList>
    </citation>
    <scope>NUCLEOTIDE SEQUENCE</scope>
</reference>
<sequence>MALHNFIRDSNIDDIDFNAADETENYEAGLEGNTSPSHDDHGVDRNYDPTADAY</sequence>
<evidence type="ECO:0000313" key="2">
    <source>
        <dbReference type="EMBL" id="CAF1710372.1"/>
    </source>
</evidence>
<name>A0A078K152_BRANA</name>
<dbReference type="EMBL" id="LK046156">
    <property type="protein sequence ID" value="CDY71511.1"/>
    <property type="molecule type" value="Genomic_DNA"/>
</dbReference>
<dbReference type="Gramene" id="CDY71511">
    <property type="protein sequence ID" value="CDY71511"/>
    <property type="gene ID" value="GSBRNA2T00016742001"/>
</dbReference>
<protein>
    <submittedName>
        <fullName evidence="2">(rape) hypothetical protein</fullName>
    </submittedName>
    <submittedName>
        <fullName evidence="3">BnaUnng04410D protein</fullName>
    </submittedName>
</protein>
<reference evidence="3" key="1">
    <citation type="journal article" date="2014" name="Science">
        <title>Plant genetics. Early allopolyploid evolution in the post-Neolithic Brassica napus oilseed genome.</title>
        <authorList>
            <person name="Chalhoub B."/>
            <person name="Denoeud F."/>
            <person name="Liu S."/>
            <person name="Parkin I.A."/>
            <person name="Tang H."/>
            <person name="Wang X."/>
            <person name="Chiquet J."/>
            <person name="Belcram H."/>
            <person name="Tong C."/>
            <person name="Samans B."/>
            <person name="Correa M."/>
            <person name="Da Silva C."/>
            <person name="Just J."/>
            <person name="Falentin C."/>
            <person name="Koh C.S."/>
            <person name="Le Clainche I."/>
            <person name="Bernard M."/>
            <person name="Bento P."/>
            <person name="Noel B."/>
            <person name="Labadie K."/>
            <person name="Alberti A."/>
            <person name="Charles M."/>
            <person name="Arnaud D."/>
            <person name="Guo H."/>
            <person name="Daviaud C."/>
            <person name="Alamery S."/>
            <person name="Jabbari K."/>
            <person name="Zhao M."/>
            <person name="Edger P.P."/>
            <person name="Chelaifa H."/>
            <person name="Tack D."/>
            <person name="Lassalle G."/>
            <person name="Mestiri I."/>
            <person name="Schnel N."/>
            <person name="Le Paslier M.C."/>
            <person name="Fan G."/>
            <person name="Renault V."/>
            <person name="Bayer P.E."/>
            <person name="Golicz A.A."/>
            <person name="Manoli S."/>
            <person name="Lee T.H."/>
            <person name="Thi V.H."/>
            <person name="Chalabi S."/>
            <person name="Hu Q."/>
            <person name="Fan C."/>
            <person name="Tollenaere R."/>
            <person name="Lu Y."/>
            <person name="Battail C."/>
            <person name="Shen J."/>
            <person name="Sidebottom C.H."/>
            <person name="Wang X."/>
            <person name="Canaguier A."/>
            <person name="Chauveau A."/>
            <person name="Berard A."/>
            <person name="Deniot G."/>
            <person name="Guan M."/>
            <person name="Liu Z."/>
            <person name="Sun F."/>
            <person name="Lim Y.P."/>
            <person name="Lyons E."/>
            <person name="Town C.D."/>
            <person name="Bancroft I."/>
            <person name="Wang X."/>
            <person name="Meng J."/>
            <person name="Ma J."/>
            <person name="Pires J.C."/>
            <person name="King G.J."/>
            <person name="Brunel D."/>
            <person name="Delourme R."/>
            <person name="Renard M."/>
            <person name="Aury J.M."/>
            <person name="Adams K.L."/>
            <person name="Batley J."/>
            <person name="Snowdon R.J."/>
            <person name="Tost J."/>
            <person name="Edwards D."/>
            <person name="Zhou Y."/>
            <person name="Hua W."/>
            <person name="Sharpe A.G."/>
            <person name="Paterson A.H."/>
            <person name="Guan C."/>
            <person name="Wincker P."/>
        </authorList>
    </citation>
    <scope>NUCLEOTIDE SEQUENCE [LARGE SCALE GENOMIC DNA]</scope>
</reference>
<reference evidence="3" key="2">
    <citation type="submission" date="2014-06" db="EMBL/GenBank/DDBJ databases">
        <authorList>
            <person name="Genoscope - CEA"/>
        </authorList>
    </citation>
    <scope>NUCLEOTIDE SEQUENCE</scope>
</reference>
<gene>
    <name evidence="3" type="primary">BnaUnng04410D</name>
    <name evidence="2" type="ORF">DARMORV10_C03P79740.1</name>
    <name evidence="3" type="ORF">GSBRNA2T00016742001</name>
</gene>
<feature type="compositionally biased region" description="Basic and acidic residues" evidence="1">
    <location>
        <begin position="37"/>
        <end position="47"/>
    </location>
</feature>